<sequence length="530" mass="57110">MMVLADRVALARGWRRAFIALVAGAIGALAMPPFGVFPALALSLTPAVWLLDGTWKSPSRAGALKEAAFIGWLWGFGYFVAGLWWLGAAFLVEADQFAWALPFGVFGLPAGLAFFPAFGFALARLLWTPDSWRVITFTLGLTISEWLRGHVFTGFPWNNPGMALGQNLWLMQTASLVGLYGLTFLAVAMASAFAVIGTGKTARERWTAPAFALVALAAMVVFGALRVPDGPVATIDKVRLRLMQPNLPQDAKFNPANREAIMRRYLSISSADHDGRPPTHIVWPESAFPFLLHRDPASLAQIGALVGRNALLITGAARMDQPLPGEQVGKFFNAIQVIDGRGSILSSYDKVHLVPFGEYVPKFFDALIRAVGLRQFVHIPGGFEPSATRATLTVPGLPAVAATICYEAIFPGEVLPEGPRPDLILNVTNDAWFGQTPGPYQHFAQARLRALEEGLPLIRAANTGISAIVDPYGRVVASLPLGTEGVLDSDLPAAILAPVSAQYGRFVLTATLVICLMASIARHRRRVSPI</sequence>
<evidence type="ECO:0000256" key="6">
    <source>
        <dbReference type="ARBA" id="ARBA00022989"/>
    </source>
</evidence>
<name>A0ABX0V8J0_9HYPH</name>
<dbReference type="CDD" id="cd07571">
    <property type="entry name" value="ALP_N-acyl_transferase"/>
    <property type="match status" value="1"/>
</dbReference>
<comment type="caution">
    <text evidence="11">The sequence shown here is derived from an EMBL/GenBank/DDBJ whole genome shotgun (WGS) entry which is preliminary data.</text>
</comment>
<dbReference type="Pfam" id="PF00795">
    <property type="entry name" value="CN_hydrolase"/>
    <property type="match status" value="1"/>
</dbReference>
<evidence type="ECO:0000256" key="4">
    <source>
        <dbReference type="ARBA" id="ARBA00022679"/>
    </source>
</evidence>
<dbReference type="PROSITE" id="PS50263">
    <property type="entry name" value="CN_HYDROLASE"/>
    <property type="match status" value="1"/>
</dbReference>
<organism evidence="11 12">
    <name type="scientific">Microvirga terricola</name>
    <dbReference type="NCBI Taxonomy" id="2719797"/>
    <lineage>
        <taxon>Bacteria</taxon>
        <taxon>Pseudomonadati</taxon>
        <taxon>Pseudomonadota</taxon>
        <taxon>Alphaproteobacteria</taxon>
        <taxon>Hyphomicrobiales</taxon>
        <taxon>Methylobacteriaceae</taxon>
        <taxon>Microvirga</taxon>
    </lineage>
</organism>
<dbReference type="EC" id="2.3.1.269" evidence="9"/>
<feature type="transmembrane region" description="Helical" evidence="9">
    <location>
        <begin position="208"/>
        <end position="227"/>
    </location>
</feature>
<evidence type="ECO:0000256" key="5">
    <source>
        <dbReference type="ARBA" id="ARBA00022692"/>
    </source>
</evidence>
<proteinExistence type="inferred from homology"/>
<comment type="catalytic activity">
    <reaction evidence="9">
        <text>N-terminal S-1,2-diacyl-sn-glyceryl-L-cysteinyl-[lipoprotein] + a glycerophospholipid = N-acyl-S-1,2-diacyl-sn-glyceryl-L-cysteinyl-[lipoprotein] + a 2-acyl-sn-glycero-3-phospholipid + H(+)</text>
        <dbReference type="Rhea" id="RHEA:48228"/>
        <dbReference type="Rhea" id="RHEA-COMP:14681"/>
        <dbReference type="Rhea" id="RHEA-COMP:14684"/>
        <dbReference type="ChEBI" id="CHEBI:15378"/>
        <dbReference type="ChEBI" id="CHEBI:136912"/>
        <dbReference type="ChEBI" id="CHEBI:140656"/>
        <dbReference type="ChEBI" id="CHEBI:140657"/>
        <dbReference type="ChEBI" id="CHEBI:140660"/>
        <dbReference type="EC" id="2.3.1.269"/>
    </reaction>
</comment>
<feature type="domain" description="CN hydrolase" evidence="10">
    <location>
        <begin position="243"/>
        <end position="493"/>
    </location>
</feature>
<evidence type="ECO:0000256" key="1">
    <source>
        <dbReference type="ARBA" id="ARBA00004651"/>
    </source>
</evidence>
<dbReference type="PANTHER" id="PTHR38686:SF1">
    <property type="entry name" value="APOLIPOPROTEIN N-ACYLTRANSFERASE"/>
    <property type="match status" value="1"/>
</dbReference>
<evidence type="ECO:0000259" key="10">
    <source>
        <dbReference type="PROSITE" id="PS50263"/>
    </source>
</evidence>
<evidence type="ECO:0000256" key="3">
    <source>
        <dbReference type="ARBA" id="ARBA00022475"/>
    </source>
</evidence>
<gene>
    <name evidence="9 11" type="primary">lnt</name>
    <name evidence="11" type="ORF">HB375_02845</name>
</gene>
<dbReference type="PANTHER" id="PTHR38686">
    <property type="entry name" value="APOLIPOPROTEIN N-ACYLTRANSFERASE"/>
    <property type="match status" value="1"/>
</dbReference>
<dbReference type="RefSeq" id="WP_167671429.1">
    <property type="nucleotide sequence ID" value="NZ_JAATJS010000001.1"/>
</dbReference>
<dbReference type="InterPro" id="IPR036526">
    <property type="entry name" value="C-N_Hydrolase_sf"/>
</dbReference>
<dbReference type="Gene3D" id="3.60.110.10">
    <property type="entry name" value="Carbon-nitrogen hydrolase"/>
    <property type="match status" value="1"/>
</dbReference>
<comment type="caution">
    <text evidence="9">Lacks conserved residue(s) required for the propagation of feature annotation.</text>
</comment>
<keyword evidence="6 9" id="KW-1133">Transmembrane helix</keyword>
<evidence type="ECO:0000256" key="2">
    <source>
        <dbReference type="ARBA" id="ARBA00010065"/>
    </source>
</evidence>
<feature type="transmembrane region" description="Helical" evidence="9">
    <location>
        <begin position="99"/>
        <end position="123"/>
    </location>
</feature>
<dbReference type="InterPro" id="IPR045378">
    <property type="entry name" value="LNT_N"/>
</dbReference>
<keyword evidence="5 9" id="KW-0812">Transmembrane</keyword>
<feature type="transmembrane region" description="Helical" evidence="9">
    <location>
        <begin position="177"/>
        <end position="196"/>
    </location>
</feature>
<evidence type="ECO:0000313" key="11">
    <source>
        <dbReference type="EMBL" id="NIX75551.1"/>
    </source>
</evidence>
<feature type="transmembrane region" description="Helical" evidence="9">
    <location>
        <begin position="67"/>
        <end position="92"/>
    </location>
</feature>
<dbReference type="InterPro" id="IPR003010">
    <property type="entry name" value="C-N_Hydrolase"/>
</dbReference>
<evidence type="ECO:0000256" key="9">
    <source>
        <dbReference type="HAMAP-Rule" id="MF_01148"/>
    </source>
</evidence>
<dbReference type="EMBL" id="JAATJS010000001">
    <property type="protein sequence ID" value="NIX75551.1"/>
    <property type="molecule type" value="Genomic_DNA"/>
</dbReference>
<dbReference type="InterPro" id="IPR004563">
    <property type="entry name" value="Apolipo_AcylTrfase"/>
</dbReference>
<evidence type="ECO:0000256" key="8">
    <source>
        <dbReference type="ARBA" id="ARBA00023315"/>
    </source>
</evidence>
<comment type="subcellular location">
    <subcellularLocation>
        <location evidence="1 9">Cell membrane</location>
        <topology evidence="1 9">Multi-pass membrane protein</topology>
    </subcellularLocation>
</comment>
<comment type="similarity">
    <text evidence="2 9">Belongs to the CN hydrolase family. Apolipoprotein N-acyltransferase subfamily.</text>
</comment>
<protein>
    <recommendedName>
        <fullName evidence="9">Apolipoprotein N-acyltransferase</fullName>
        <shortName evidence="9">ALP N-acyltransferase</shortName>
        <ecNumber evidence="9">2.3.1.269</ecNumber>
    </recommendedName>
</protein>
<dbReference type="HAMAP" id="MF_01148">
    <property type="entry name" value="Lnt"/>
    <property type="match status" value="1"/>
</dbReference>
<evidence type="ECO:0000313" key="12">
    <source>
        <dbReference type="Proteomes" id="UP000707352"/>
    </source>
</evidence>
<keyword evidence="7 9" id="KW-0472">Membrane</keyword>
<keyword evidence="3 9" id="KW-1003">Cell membrane</keyword>
<keyword evidence="8 9" id="KW-0012">Acyltransferase</keyword>
<dbReference type="Proteomes" id="UP000707352">
    <property type="component" value="Unassembled WGS sequence"/>
</dbReference>
<dbReference type="SUPFAM" id="SSF56317">
    <property type="entry name" value="Carbon-nitrogen hydrolase"/>
    <property type="match status" value="1"/>
</dbReference>
<keyword evidence="12" id="KW-1185">Reference proteome</keyword>
<reference evidence="11 12" key="1">
    <citation type="submission" date="2020-03" db="EMBL/GenBank/DDBJ databases">
        <title>The genome sequence of Microvirga sp. c23x22.</title>
        <authorList>
            <person name="Zhang X."/>
        </authorList>
    </citation>
    <scope>NUCLEOTIDE SEQUENCE [LARGE SCALE GENOMIC DNA]</scope>
    <source>
        <strain evidence="12">c23x22</strain>
    </source>
</reference>
<accession>A0ABX0V8J0</accession>
<dbReference type="Pfam" id="PF20154">
    <property type="entry name" value="LNT_N"/>
    <property type="match status" value="1"/>
</dbReference>
<dbReference type="NCBIfam" id="TIGR00546">
    <property type="entry name" value="lnt"/>
    <property type="match status" value="1"/>
</dbReference>
<evidence type="ECO:0000256" key="7">
    <source>
        <dbReference type="ARBA" id="ARBA00023136"/>
    </source>
</evidence>
<keyword evidence="4 9" id="KW-0808">Transferase</keyword>
<comment type="pathway">
    <text evidence="9">Protein modification; lipoprotein biosynthesis (N-acyl transfer).</text>
</comment>
<comment type="function">
    <text evidence="9">Catalyzes the phospholipid dependent N-acylation of the N-terminal cysteine of apolipoprotein, the last step in lipoprotein maturation.</text>
</comment>